<dbReference type="InterPro" id="IPR001123">
    <property type="entry name" value="LeuE-type"/>
</dbReference>
<keyword evidence="8" id="KW-1185">Reference proteome</keyword>
<evidence type="ECO:0000256" key="6">
    <source>
        <dbReference type="SAM" id="Phobius"/>
    </source>
</evidence>
<keyword evidence="4 6" id="KW-1133">Transmembrane helix</keyword>
<gene>
    <name evidence="7" type="ordered locus">HCH_06087</name>
</gene>
<dbReference type="STRING" id="349521.HCH_06087"/>
<dbReference type="RefSeq" id="WP_011399793.1">
    <property type="nucleotide sequence ID" value="NC_007645.1"/>
</dbReference>
<protein>
    <submittedName>
        <fullName evidence="7">Putative threonine efflux protein</fullName>
    </submittedName>
</protein>
<evidence type="ECO:0000256" key="1">
    <source>
        <dbReference type="ARBA" id="ARBA00004651"/>
    </source>
</evidence>
<organism evidence="7 8">
    <name type="scientific">Hahella chejuensis (strain KCTC 2396)</name>
    <dbReference type="NCBI Taxonomy" id="349521"/>
    <lineage>
        <taxon>Bacteria</taxon>
        <taxon>Pseudomonadati</taxon>
        <taxon>Pseudomonadota</taxon>
        <taxon>Gammaproteobacteria</taxon>
        <taxon>Oceanospirillales</taxon>
        <taxon>Hahellaceae</taxon>
        <taxon>Hahella</taxon>
    </lineage>
</organism>
<dbReference type="PANTHER" id="PTHR30086">
    <property type="entry name" value="ARGININE EXPORTER PROTEIN ARGO"/>
    <property type="match status" value="1"/>
</dbReference>
<feature type="transmembrane region" description="Helical" evidence="6">
    <location>
        <begin position="186"/>
        <end position="207"/>
    </location>
</feature>
<dbReference type="GO" id="GO:0015171">
    <property type="term" value="F:amino acid transmembrane transporter activity"/>
    <property type="evidence" value="ECO:0007669"/>
    <property type="project" value="TreeGrafter"/>
</dbReference>
<keyword evidence="5 6" id="KW-0472">Membrane</keyword>
<dbReference type="PANTHER" id="PTHR30086:SF21">
    <property type="entry name" value="TRANSPORT PROTEIN"/>
    <property type="match status" value="1"/>
</dbReference>
<evidence type="ECO:0000256" key="4">
    <source>
        <dbReference type="ARBA" id="ARBA00022989"/>
    </source>
</evidence>
<keyword evidence="3 6" id="KW-0812">Transmembrane</keyword>
<dbReference type="HOGENOM" id="CLU_079569_0_1_6"/>
<keyword evidence="2" id="KW-1003">Cell membrane</keyword>
<sequence>MHEYWTEFLTVALAHLLAVASPGPDFAVVMRQSLCRGLKPALWTSTGIGAGILLHITYSLLGIGLLISQSVVAFNVLKWIGAAYLIWVGFQCLRAKPQPLSDEPLQQTLPKETAWQAFRLGFLTNVLNPKATLFFVALFSVLISPETPKWIQGVYGGWMFIATTLWFCGFSFFLSGERVRRVFQRFSHWIERVMGVVLFGLAARLFAATRD</sequence>
<dbReference type="EMBL" id="CP000155">
    <property type="protein sequence ID" value="ABC32735.1"/>
    <property type="molecule type" value="Genomic_DNA"/>
</dbReference>
<feature type="transmembrane region" description="Helical" evidence="6">
    <location>
        <begin position="117"/>
        <end position="143"/>
    </location>
</feature>
<feature type="transmembrane region" description="Helical" evidence="6">
    <location>
        <begin position="41"/>
        <end position="67"/>
    </location>
</feature>
<feature type="transmembrane region" description="Helical" evidence="6">
    <location>
        <begin position="155"/>
        <end position="174"/>
    </location>
</feature>
<dbReference type="OrthoDB" id="9804822at2"/>
<evidence type="ECO:0000256" key="2">
    <source>
        <dbReference type="ARBA" id="ARBA00022475"/>
    </source>
</evidence>
<evidence type="ECO:0000313" key="7">
    <source>
        <dbReference type="EMBL" id="ABC32735.1"/>
    </source>
</evidence>
<comment type="subcellular location">
    <subcellularLocation>
        <location evidence="1">Cell membrane</location>
        <topology evidence="1">Multi-pass membrane protein</topology>
    </subcellularLocation>
</comment>
<name>Q2S9D9_HAHCH</name>
<accession>Q2S9D9</accession>
<evidence type="ECO:0000256" key="5">
    <source>
        <dbReference type="ARBA" id="ARBA00023136"/>
    </source>
</evidence>
<dbReference type="GO" id="GO:0005886">
    <property type="term" value="C:plasma membrane"/>
    <property type="evidence" value="ECO:0007669"/>
    <property type="project" value="UniProtKB-SubCell"/>
</dbReference>
<dbReference type="KEGG" id="hch:HCH_06087"/>
<evidence type="ECO:0000256" key="3">
    <source>
        <dbReference type="ARBA" id="ARBA00022692"/>
    </source>
</evidence>
<dbReference type="Pfam" id="PF01810">
    <property type="entry name" value="LysE"/>
    <property type="match status" value="1"/>
</dbReference>
<dbReference type="AlphaFoldDB" id="Q2S9D9"/>
<dbReference type="PIRSF" id="PIRSF006324">
    <property type="entry name" value="LeuE"/>
    <property type="match status" value="1"/>
</dbReference>
<dbReference type="Proteomes" id="UP000000238">
    <property type="component" value="Chromosome"/>
</dbReference>
<dbReference type="eggNOG" id="COG1280">
    <property type="taxonomic scope" value="Bacteria"/>
</dbReference>
<proteinExistence type="predicted"/>
<reference evidence="7 8" key="1">
    <citation type="journal article" date="2005" name="Nucleic Acids Res.">
        <title>Genomic blueprint of Hahella chejuensis, a marine microbe producing an algicidal agent.</title>
        <authorList>
            <person name="Jeong H."/>
            <person name="Yim J.H."/>
            <person name="Lee C."/>
            <person name="Choi S.-H."/>
            <person name="Park Y.K."/>
            <person name="Yoon S.H."/>
            <person name="Hur C.-G."/>
            <person name="Kang H.-Y."/>
            <person name="Kim D."/>
            <person name="Lee H.H."/>
            <person name="Park K.H."/>
            <person name="Park S.-H."/>
            <person name="Park H.-S."/>
            <person name="Lee H.K."/>
            <person name="Oh T.K."/>
            <person name="Kim J.F."/>
        </authorList>
    </citation>
    <scope>NUCLEOTIDE SEQUENCE [LARGE SCALE GENOMIC DNA]</scope>
    <source>
        <strain evidence="7 8">KCTC 2396</strain>
    </source>
</reference>
<evidence type="ECO:0000313" key="8">
    <source>
        <dbReference type="Proteomes" id="UP000000238"/>
    </source>
</evidence>